<organism evidence="1 2">
    <name type="scientific">Flavobacterium ginsengiterrae</name>
    <dbReference type="NCBI Taxonomy" id="871695"/>
    <lineage>
        <taxon>Bacteria</taxon>
        <taxon>Pseudomonadati</taxon>
        <taxon>Bacteroidota</taxon>
        <taxon>Flavobacteriia</taxon>
        <taxon>Flavobacteriales</taxon>
        <taxon>Flavobacteriaceae</taxon>
        <taxon>Flavobacterium</taxon>
    </lineage>
</organism>
<evidence type="ECO:0000313" key="1">
    <source>
        <dbReference type="EMBL" id="GAA3758865.1"/>
    </source>
</evidence>
<name>A0ABP7GEV9_9FLAO</name>
<accession>A0ABP7GEV9</accession>
<gene>
    <name evidence="1" type="ORF">GCM10022423_06890</name>
</gene>
<protein>
    <submittedName>
        <fullName evidence="1">Uncharacterized protein</fullName>
    </submittedName>
</protein>
<proteinExistence type="predicted"/>
<evidence type="ECO:0000313" key="2">
    <source>
        <dbReference type="Proteomes" id="UP001500748"/>
    </source>
</evidence>
<comment type="caution">
    <text evidence="1">The sequence shown here is derived from an EMBL/GenBank/DDBJ whole genome shotgun (WGS) entry which is preliminary data.</text>
</comment>
<reference evidence="2" key="1">
    <citation type="journal article" date="2019" name="Int. J. Syst. Evol. Microbiol.">
        <title>The Global Catalogue of Microorganisms (GCM) 10K type strain sequencing project: providing services to taxonomists for standard genome sequencing and annotation.</title>
        <authorList>
            <consortium name="The Broad Institute Genomics Platform"/>
            <consortium name="The Broad Institute Genome Sequencing Center for Infectious Disease"/>
            <person name="Wu L."/>
            <person name="Ma J."/>
        </authorList>
    </citation>
    <scope>NUCLEOTIDE SEQUENCE [LARGE SCALE GENOMIC DNA]</scope>
    <source>
        <strain evidence="2">JCM 17337</strain>
    </source>
</reference>
<keyword evidence="2" id="KW-1185">Reference proteome</keyword>
<sequence length="568" mass="66506">MTKYTKYRTFCLPKEMVDLLFLSAKIQPIENNTESEIIVGLTVLNDILSKSNQNRNLIDYPFHCIPMDSRYLKIKYGNDYNTYITWLIINNVIWHDHYFDGRTTHYYLQTNETYVQKINSLLKINDDKIEDVLYTYCLRDNIQISLESADTKGINAIQKNRIYDKWYKIKVPITRTNKKFLTKDYEADSVTINNAPKHIKKMGSHYRMNLGIKYEEAIAHAEKRYLNELEDATTEEEQTKSFKRYSSRISSINNIQNGRNNKTLRFKRNPTNKRLDTNLTNMASDLRPFIVGYENMSYLDLSNSQPVLFNILLRQYRENATELVLNELDRYLEATTSGQWYEELIRVFDITKYGNPETALVNARDTAKKTWMLLAYSKNTDLKGLKERFAEEYPFVSSVMKSIKKERYEQFAISLQIIESEIFIDKICRILVDEGIIPYTLHDGLLVPSEFEKRTFDVMSEVLSNEIGVIPQIKIEGYKSEKLEPIRFAEQTLIMQSEAGDDELQKLINLFDGLVIKDLSISDIVRITNGRHLNKIDANYFSAQYKKLNRGDVDLKEFIISLETNMKS</sequence>
<dbReference type="Proteomes" id="UP001500748">
    <property type="component" value="Unassembled WGS sequence"/>
</dbReference>
<dbReference type="EMBL" id="BAABDU010000003">
    <property type="protein sequence ID" value="GAA3758865.1"/>
    <property type="molecule type" value="Genomic_DNA"/>
</dbReference>